<name>A0AAE9HLT4_9CAUD</name>
<dbReference type="Proteomes" id="UP000831536">
    <property type="component" value="Segment"/>
</dbReference>
<evidence type="ECO:0000313" key="1">
    <source>
        <dbReference type="EMBL" id="UPW35832.1"/>
    </source>
</evidence>
<dbReference type="EMBL" id="ON169972">
    <property type="protein sequence ID" value="UPW35832.1"/>
    <property type="molecule type" value="Genomic_DNA"/>
</dbReference>
<keyword evidence="2" id="KW-1185">Reference proteome</keyword>
<organism evidence="1 2">
    <name type="scientific">Pseudomonas phage EM</name>
    <dbReference type="NCBI Taxonomy" id="2936914"/>
    <lineage>
        <taxon>Viruses</taxon>
        <taxon>Duplodnaviria</taxon>
        <taxon>Heunggongvirae</taxon>
        <taxon>Uroviricota</taxon>
        <taxon>Caudoviricetes</taxon>
        <taxon>Vandenendeviridae</taxon>
        <taxon>Skurskavirinae</taxon>
        <taxon>Baldwinvirus</taxon>
        <taxon>Baldwinvirus EM</taxon>
    </lineage>
</organism>
<reference evidence="1" key="1">
    <citation type="journal article" date="2022" name="J. Appl. Microbiol.">
        <title>Bacteriophage-Antibiotic Combinations Against Multidrug-Resistant Pseudomonas aeruginosa.</title>
        <authorList>
            <person name="Holger D."/>
            <person name="Lev K.L."/>
            <person name="Kebriaei R."/>
            <person name="Morrisette T."/>
            <person name="Shah R."/>
            <person name="Alexander J."/>
            <person name="Lehman S.M."/>
            <person name="Rybak M.J."/>
        </authorList>
    </citation>
    <scope>NUCLEOTIDE SEQUENCE</scope>
</reference>
<evidence type="ECO:0000313" key="2">
    <source>
        <dbReference type="Proteomes" id="UP000831536"/>
    </source>
</evidence>
<accession>A0AAE9HLT4</accession>
<sequence length="79" mass="9060">MKLKLYHLTQLELDRVLNQLDGKGELRFVLDGELYRWPVKSVEQVEGLLSSEVPVHAQGVRVSYMSYIEGCEVVLGRLK</sequence>
<gene>
    <name evidence="1" type="ORF">EM_030</name>
</gene>
<proteinExistence type="predicted"/>
<protein>
    <submittedName>
        <fullName evidence="1">Uncharacterized protein</fullName>
    </submittedName>
</protein>